<evidence type="ECO:0000313" key="2">
    <source>
        <dbReference type="Proteomes" id="UP000031866"/>
    </source>
</evidence>
<name>A0A0B5QT76_CLOBE</name>
<evidence type="ECO:0000313" key="1">
    <source>
        <dbReference type="EMBL" id="AJH01462.1"/>
    </source>
</evidence>
<dbReference type="EMBL" id="CP010086">
    <property type="protein sequence ID" value="AJH01462.1"/>
    <property type="molecule type" value="Genomic_DNA"/>
</dbReference>
<dbReference type="OrthoDB" id="1661761at2"/>
<proteinExistence type="predicted"/>
<protein>
    <submittedName>
        <fullName evidence="1">Normocyte-binding protein</fullName>
    </submittedName>
</protein>
<accession>A0A0B5QT76</accession>
<gene>
    <name evidence="1" type="ORF">LF65_04933</name>
</gene>
<dbReference type="STRING" id="1520.LF65_04933"/>
<dbReference type="RefSeq" id="WP_041899892.1">
    <property type="nucleotide sequence ID" value="NZ_CP010086.2"/>
</dbReference>
<organism evidence="1 2">
    <name type="scientific">Clostridium beijerinckii</name>
    <name type="common">Clostridium MP</name>
    <dbReference type="NCBI Taxonomy" id="1520"/>
    <lineage>
        <taxon>Bacteria</taxon>
        <taxon>Bacillati</taxon>
        <taxon>Bacillota</taxon>
        <taxon>Clostridia</taxon>
        <taxon>Eubacteriales</taxon>
        <taxon>Clostridiaceae</taxon>
        <taxon>Clostridium</taxon>
    </lineage>
</organism>
<dbReference type="Proteomes" id="UP000031866">
    <property type="component" value="Chromosome"/>
</dbReference>
<reference evidence="2" key="1">
    <citation type="submission" date="2014-12" db="EMBL/GenBank/DDBJ databases">
        <title>Genome sequence of Clostridium beijerinckii strain 59B.</title>
        <authorList>
            <person name="Little G.T."/>
            <person name="Minton N.P."/>
        </authorList>
    </citation>
    <scope>NUCLEOTIDE SEQUENCE [LARGE SCALE GENOMIC DNA]</scope>
    <source>
        <strain evidence="2">59B</strain>
    </source>
</reference>
<dbReference type="KEGG" id="cbei:LF65_04933"/>
<dbReference type="AlphaFoldDB" id="A0A0B5QT76"/>
<sequence length="426" mass="50745">MENRIYEKLSEIKDLNDRVLLKKIMNSVFEELEEHSNNRINGLEKRVFNELHYIKEKYNIYSTIVRRDRLDITDEFLFPMLLEDTEEKVYDTKEILKVLEAKESKKLFKVFLKCDYLIFKEFISRNSNIKGVIKTDKKTYEAHFKVQENHEYKSKVERIYKSFINSNIAWTTINNPYIHKIADVFLIGCEDKIQEDENIIEIVIDFGNYSKYVKYNMVPLWNVQELSIKCSGFPMPCIDKVGYEHDISIEKEGKDNGYLIDSKNPDINWAMFTKESVIISSNIKDSIEWNLWSIINSDKNNQKKYEYELMTNQVNINFSNKLAFDKSYTIKTKTEIARLINSFKASKYLKFHDISLMESSKEEQKHTYEVNNFIIDEIREDNIKKALILYFEPADKENYLNKDILSFLVSEVQFIYPEYKCEGRLI</sequence>